<dbReference type="AlphaFoldDB" id="A0A7K1S6P2"/>
<accession>A0A7K1S6P2</accession>
<dbReference type="EMBL" id="WPIN01000002">
    <property type="protein sequence ID" value="MVM29390.1"/>
    <property type="molecule type" value="Genomic_DNA"/>
</dbReference>
<dbReference type="RefSeq" id="WP_157583663.1">
    <property type="nucleotide sequence ID" value="NZ_WPIN01000002.1"/>
</dbReference>
<name>A0A7K1S6P2_9BACT</name>
<reference evidence="2 3" key="1">
    <citation type="submission" date="2019-12" db="EMBL/GenBank/DDBJ databases">
        <title>Spirosoma sp. HMF4905 genome sequencing and assembly.</title>
        <authorList>
            <person name="Kang H."/>
            <person name="Cha I."/>
            <person name="Kim H."/>
            <person name="Joh K."/>
        </authorList>
    </citation>
    <scope>NUCLEOTIDE SEQUENCE [LARGE SCALE GENOMIC DNA]</scope>
    <source>
        <strain evidence="2 3">HMF4905</strain>
    </source>
</reference>
<gene>
    <name evidence="2" type="ORF">GO755_05045</name>
</gene>
<comment type="caution">
    <text evidence="2">The sequence shown here is derived from an EMBL/GenBank/DDBJ whole genome shotgun (WGS) entry which is preliminary data.</text>
</comment>
<protein>
    <submittedName>
        <fullName evidence="2">Uncharacterized protein</fullName>
    </submittedName>
</protein>
<keyword evidence="1" id="KW-0812">Transmembrane</keyword>
<keyword evidence="1" id="KW-1133">Transmembrane helix</keyword>
<evidence type="ECO:0000313" key="3">
    <source>
        <dbReference type="Proteomes" id="UP000436006"/>
    </source>
</evidence>
<organism evidence="2 3">
    <name type="scientific">Spirosoma arboris</name>
    <dbReference type="NCBI Taxonomy" id="2682092"/>
    <lineage>
        <taxon>Bacteria</taxon>
        <taxon>Pseudomonadati</taxon>
        <taxon>Bacteroidota</taxon>
        <taxon>Cytophagia</taxon>
        <taxon>Cytophagales</taxon>
        <taxon>Cytophagaceae</taxon>
        <taxon>Spirosoma</taxon>
    </lineage>
</organism>
<evidence type="ECO:0000256" key="1">
    <source>
        <dbReference type="SAM" id="Phobius"/>
    </source>
</evidence>
<dbReference type="Proteomes" id="UP000436006">
    <property type="component" value="Unassembled WGS sequence"/>
</dbReference>
<keyword evidence="3" id="KW-1185">Reference proteome</keyword>
<proteinExistence type="predicted"/>
<feature type="transmembrane region" description="Helical" evidence="1">
    <location>
        <begin position="7"/>
        <end position="25"/>
    </location>
</feature>
<sequence length="54" mass="6032">MRTITTVLVTLLVVVVGVAIAWLYLKNVAGTDMVEKRAAEQRIRDKYGNDVIID</sequence>
<evidence type="ECO:0000313" key="2">
    <source>
        <dbReference type="EMBL" id="MVM29390.1"/>
    </source>
</evidence>
<keyword evidence="1" id="KW-0472">Membrane</keyword>